<reference evidence="4 5" key="1">
    <citation type="journal article" date="2019" name="Front. Microbiol.">
        <title>Thermoanaerosceptrum fracticalcis gen. nov. sp. nov., a Novel Fumarate-Fermenting Microorganism From a Deep Fractured Carbonate Aquifer of the US Great Basin.</title>
        <authorList>
            <person name="Hamilton-Brehm S.D."/>
            <person name="Stewart L.E."/>
            <person name="Zavarin M."/>
            <person name="Caldwell M."/>
            <person name="Lawson P.A."/>
            <person name="Onstott T.C."/>
            <person name="Grzymski J."/>
            <person name="Neveux I."/>
            <person name="Lollar B.S."/>
            <person name="Russell C.E."/>
            <person name="Moser D.P."/>
        </authorList>
    </citation>
    <scope>NUCLEOTIDE SEQUENCE [LARGE SCALE GENOMIC DNA]</scope>
    <source>
        <strain evidence="4 5">DRI-13</strain>
    </source>
</reference>
<dbReference type="NCBIfam" id="NF009239">
    <property type="entry name" value="PRK12595.1"/>
    <property type="match status" value="1"/>
</dbReference>
<dbReference type="InterPro" id="IPR006218">
    <property type="entry name" value="DAHP1/KDSA"/>
</dbReference>
<dbReference type="SUPFAM" id="SSF51569">
    <property type="entry name" value="Aldolase"/>
    <property type="match status" value="1"/>
</dbReference>
<dbReference type="Proteomes" id="UP000515847">
    <property type="component" value="Chromosome"/>
</dbReference>
<dbReference type="InterPro" id="IPR006268">
    <property type="entry name" value="DAHP_syn_2"/>
</dbReference>
<evidence type="ECO:0000313" key="5">
    <source>
        <dbReference type="Proteomes" id="UP000515847"/>
    </source>
</evidence>
<dbReference type="AlphaFoldDB" id="A0A7G6E0I9"/>
<dbReference type="InterPro" id="IPR041071">
    <property type="entry name" value="DAHP_snth_FXD"/>
</dbReference>
<dbReference type="Pfam" id="PF00793">
    <property type="entry name" value="DAHP_synth_1"/>
    <property type="match status" value="1"/>
</dbReference>
<dbReference type="InterPro" id="IPR013785">
    <property type="entry name" value="Aldolase_TIM"/>
</dbReference>
<dbReference type="GO" id="GO:0009073">
    <property type="term" value="P:aromatic amino acid family biosynthetic process"/>
    <property type="evidence" value="ECO:0007669"/>
    <property type="project" value="InterPro"/>
</dbReference>
<evidence type="ECO:0000259" key="2">
    <source>
        <dbReference type="Pfam" id="PF00793"/>
    </source>
</evidence>
<feature type="domain" description="DAHP synthetase I/KDSA" evidence="2">
    <location>
        <begin position="87"/>
        <end position="329"/>
    </location>
</feature>
<dbReference type="RefSeq" id="WP_034421386.1">
    <property type="nucleotide sequence ID" value="NZ_CP045798.1"/>
</dbReference>
<organism evidence="4 5">
    <name type="scientific">Thermanaerosceptrum fracticalcis</name>
    <dbReference type="NCBI Taxonomy" id="1712410"/>
    <lineage>
        <taxon>Bacteria</taxon>
        <taxon>Bacillati</taxon>
        <taxon>Bacillota</taxon>
        <taxon>Clostridia</taxon>
        <taxon>Eubacteriales</taxon>
        <taxon>Peptococcaceae</taxon>
        <taxon>Thermanaerosceptrum</taxon>
    </lineage>
</organism>
<accession>A0A7G6E0I9</accession>
<dbReference type="NCBIfam" id="TIGR01361">
    <property type="entry name" value="DAHP_synth_Bsub"/>
    <property type="match status" value="1"/>
</dbReference>
<dbReference type="Gene3D" id="3.20.20.70">
    <property type="entry name" value="Aldolase class I"/>
    <property type="match status" value="1"/>
</dbReference>
<evidence type="ECO:0000259" key="3">
    <source>
        <dbReference type="Pfam" id="PF18152"/>
    </source>
</evidence>
<dbReference type="InterPro" id="IPR052899">
    <property type="entry name" value="Class-I_DAHP_synthase"/>
</dbReference>
<sequence>MLIILDKYISTENLNTVMARLEQLNVMIQVHEEKDKKVIVVLDGAEYLSLETLEILPGVERIINIKKPYRLVSREYKPADTVVKVNGIPFGGENFQIVAGPCAVENEEQVMIIAKAVKEAGAVLLRGGAYKPRTSPYSFQGLEEEGLKLLAKAREKTGLPVVTEVLDVRDLEVVAYYADMIQIGARNMQNFPLLKEVARLEKPVLLKRGLSATIEEWLLAAEYIMQGGNPRIILCERGIRTFETFTRNTLDLSAVPAIKTLSHLPIIVDPSHGCGKWFLVPPLAKAACAVGAHGLMVEVHHQPSCALSDGEQSLTPGKFHKLMQEINKIKQCLT</sequence>
<protein>
    <submittedName>
        <fullName evidence="4">3-deoxy-7-phosphoheptulonate synthase</fullName>
        <ecNumber evidence="4">2.5.1.54</ecNumber>
    </submittedName>
</protein>
<gene>
    <name evidence="4" type="primary">aroF</name>
    <name evidence="4" type="ORF">BR63_04230</name>
</gene>
<dbReference type="PANTHER" id="PTHR43018:SF1">
    <property type="entry name" value="PROTEIN AROA(G)"/>
    <property type="match status" value="1"/>
</dbReference>
<feature type="domain" description="DAHP synthase ferredoxin-like" evidence="3">
    <location>
        <begin position="1"/>
        <end position="67"/>
    </location>
</feature>
<keyword evidence="5" id="KW-1185">Reference proteome</keyword>
<dbReference type="KEGG" id="tfr:BR63_04230"/>
<dbReference type="NCBIfam" id="NF006421">
    <property type="entry name" value="PRK08673.1"/>
    <property type="match status" value="1"/>
</dbReference>
<dbReference type="EC" id="2.5.1.54" evidence="4"/>
<name>A0A7G6E0I9_THEFR</name>
<dbReference type="PANTHER" id="PTHR43018">
    <property type="entry name" value="PHOSPHO-2-DEHYDRO-3-DEOXYHEPTONATE ALDOLASE"/>
    <property type="match status" value="1"/>
</dbReference>
<dbReference type="Pfam" id="PF18152">
    <property type="entry name" value="DAHP_snth_FXD"/>
    <property type="match status" value="1"/>
</dbReference>
<dbReference type="OrthoDB" id="9780456at2"/>
<dbReference type="GO" id="GO:0003849">
    <property type="term" value="F:3-deoxy-7-phosphoheptulonate synthase activity"/>
    <property type="evidence" value="ECO:0007669"/>
    <property type="project" value="UniProtKB-EC"/>
</dbReference>
<dbReference type="GO" id="GO:0016832">
    <property type="term" value="F:aldehyde-lyase activity"/>
    <property type="evidence" value="ECO:0007669"/>
    <property type="project" value="InterPro"/>
</dbReference>
<dbReference type="EMBL" id="CP045798">
    <property type="protein sequence ID" value="QNB45593.1"/>
    <property type="molecule type" value="Genomic_DNA"/>
</dbReference>
<proteinExistence type="predicted"/>
<keyword evidence="1 4" id="KW-0808">Transferase</keyword>
<evidence type="ECO:0000256" key="1">
    <source>
        <dbReference type="ARBA" id="ARBA00022679"/>
    </source>
</evidence>
<dbReference type="Gene3D" id="3.30.70.1140">
    <property type="entry name" value="Phospho-2-dehydro-3-deoxyheptonate aldolase, domain 1"/>
    <property type="match status" value="1"/>
</dbReference>
<evidence type="ECO:0000313" key="4">
    <source>
        <dbReference type="EMBL" id="QNB45593.1"/>
    </source>
</evidence>